<feature type="region of interest" description="Disordered" evidence="1">
    <location>
        <begin position="19"/>
        <end position="43"/>
    </location>
</feature>
<keyword evidence="3" id="KW-1185">Reference proteome</keyword>
<evidence type="ECO:0000313" key="2">
    <source>
        <dbReference type="EMBL" id="KAJ0399495.1"/>
    </source>
</evidence>
<name>A0AAD5Q681_PYTIN</name>
<sequence>MSGSSVRSVSSASTISSTLTPAADGASGLPTNGSVSTAGSPTTPTAAAAALRMLKLTDRQSGVCMFTSTWKWHPHGHEEGVDALVQSFAQFAREIDGGEVVRVHFDCNPSRVSSGSVGNVTPTPSSMSGDDRRMSYSCQSSTNAVEMVTHQTAEVQAVLFHDRVPPMVATELHSFLARVTLRFVELMQDELVRVRPLLTATMSASETTDAVAVFAPFEDVLEKELVPTLSQSSGP</sequence>
<evidence type="ECO:0000313" key="3">
    <source>
        <dbReference type="Proteomes" id="UP001209570"/>
    </source>
</evidence>
<reference evidence="2" key="1">
    <citation type="submission" date="2021-12" db="EMBL/GenBank/DDBJ databases">
        <title>Prjna785345.</title>
        <authorList>
            <person name="Rujirawat T."/>
            <person name="Krajaejun T."/>
        </authorList>
    </citation>
    <scope>NUCLEOTIDE SEQUENCE</scope>
    <source>
        <strain evidence="2">Pi057C3</strain>
    </source>
</reference>
<dbReference type="Proteomes" id="UP001209570">
    <property type="component" value="Unassembled WGS sequence"/>
</dbReference>
<feature type="region of interest" description="Disordered" evidence="1">
    <location>
        <begin position="112"/>
        <end position="135"/>
    </location>
</feature>
<gene>
    <name evidence="2" type="ORF">P43SY_003372</name>
</gene>
<feature type="compositionally biased region" description="Polar residues" evidence="1">
    <location>
        <begin position="112"/>
        <end position="128"/>
    </location>
</feature>
<dbReference type="AlphaFoldDB" id="A0AAD5Q681"/>
<dbReference type="EMBL" id="JAKCXM010000181">
    <property type="protein sequence ID" value="KAJ0399495.1"/>
    <property type="molecule type" value="Genomic_DNA"/>
</dbReference>
<protein>
    <submittedName>
        <fullName evidence="2">Uncharacterized protein</fullName>
    </submittedName>
</protein>
<comment type="caution">
    <text evidence="2">The sequence shown here is derived from an EMBL/GenBank/DDBJ whole genome shotgun (WGS) entry which is preliminary data.</text>
</comment>
<organism evidence="2 3">
    <name type="scientific">Pythium insidiosum</name>
    <name type="common">Pythiosis disease agent</name>
    <dbReference type="NCBI Taxonomy" id="114742"/>
    <lineage>
        <taxon>Eukaryota</taxon>
        <taxon>Sar</taxon>
        <taxon>Stramenopiles</taxon>
        <taxon>Oomycota</taxon>
        <taxon>Peronosporomycetes</taxon>
        <taxon>Pythiales</taxon>
        <taxon>Pythiaceae</taxon>
        <taxon>Pythium</taxon>
    </lineage>
</organism>
<accession>A0AAD5Q681</accession>
<evidence type="ECO:0000256" key="1">
    <source>
        <dbReference type="SAM" id="MobiDB-lite"/>
    </source>
</evidence>
<proteinExistence type="predicted"/>